<comment type="caution">
    <text evidence="1">The sequence shown here is derived from an EMBL/GenBank/DDBJ whole genome shotgun (WGS) entry which is preliminary data.</text>
</comment>
<organism evidence="1 2">
    <name type="scientific">Carpediemonas membranifera</name>
    <dbReference type="NCBI Taxonomy" id="201153"/>
    <lineage>
        <taxon>Eukaryota</taxon>
        <taxon>Metamonada</taxon>
        <taxon>Carpediemonas-like organisms</taxon>
        <taxon>Carpediemonas</taxon>
    </lineage>
</organism>
<accession>A0A8J6B6X9</accession>
<evidence type="ECO:0000313" key="2">
    <source>
        <dbReference type="Proteomes" id="UP000717585"/>
    </source>
</evidence>
<dbReference type="InterPro" id="IPR039997">
    <property type="entry name" value="TFE"/>
</dbReference>
<dbReference type="PANTHER" id="PTHR13097:SF7">
    <property type="entry name" value="GENERAL TRANSCRIPTION FACTOR IIE SUBUNIT 1"/>
    <property type="match status" value="1"/>
</dbReference>
<dbReference type="GO" id="GO:0005673">
    <property type="term" value="C:transcription factor TFIIE complex"/>
    <property type="evidence" value="ECO:0007669"/>
    <property type="project" value="TreeGrafter"/>
</dbReference>
<sequence>MPPKTNSLSALAYLTLNMMYKPRYYVVMNYILNRIMAGSQTVTTTELCNTLGLSEKQIQHITGKLQADGLIIEHATPANAAEKAATGPCYTIDFKFLINAITYRLEMISQGVNKDFGKEAKAADILYTCPNPRCNVNEPFDPHRSADCIAERDDLKYELEYKLEGGGAVGRRRPKGGWWIRTGPGFTGTERGLTIIYDPNSGSLRHLPVDPSISIIVEKSGRVKFRARTLDALGPLRRSLATEFTGIDKVKINGRFPFSIKLETTDVGRTVVDGTVQTFVCPVCGSAAAPVSKADMAQTQASIDRNKLPKEYLATLKACQDPDVIDGLIARVVVETTRATADAHRAARRTLRSGHDAKMAALQLIRANRVDMDLPPWFDDVHESVAVGFGEETHFPAIHAEPVENESAAAVTEADLNLLPDIIGEDVDVDMVGPREGEVRLGDTTVDLSRLTMAIEDLVDLLETGG</sequence>
<gene>
    <name evidence="1" type="ORF">J8273_7531</name>
</gene>
<protein>
    <submittedName>
        <fullName evidence="1">Uncharacterized protein</fullName>
    </submittedName>
</protein>
<reference evidence="1" key="1">
    <citation type="submission" date="2021-05" db="EMBL/GenBank/DDBJ databases">
        <title>A free-living protist that lacks canonical eukaryotic 1 DNA replication and segregation systems.</title>
        <authorList>
            <person name="Salas-Leiva D.E."/>
            <person name="Tromer E.C."/>
            <person name="Curtis B.A."/>
            <person name="Jerlstrom-Hultqvist J."/>
            <person name="Kolisko M."/>
            <person name="Yi Z."/>
            <person name="Salas-Leiva J.S."/>
            <person name="Gallot-Lavallee L."/>
            <person name="Kops G.J.P.L."/>
            <person name="Archibald J.M."/>
            <person name="Simpson A.G.B."/>
            <person name="Roger A.J."/>
        </authorList>
    </citation>
    <scope>NUCLEOTIDE SEQUENCE</scope>
    <source>
        <strain evidence="1">BICM</strain>
    </source>
</reference>
<dbReference type="Proteomes" id="UP000717585">
    <property type="component" value="Unassembled WGS sequence"/>
</dbReference>
<dbReference type="PANTHER" id="PTHR13097">
    <property type="entry name" value="TRANSCRIPTION INITIATION FACTOR IIE, ALPHA SUBUNIT"/>
    <property type="match status" value="1"/>
</dbReference>
<dbReference type="AlphaFoldDB" id="A0A8J6B6X9"/>
<proteinExistence type="predicted"/>
<name>A0A8J6B6X9_9EUKA</name>
<evidence type="ECO:0000313" key="1">
    <source>
        <dbReference type="EMBL" id="KAG9391257.1"/>
    </source>
</evidence>
<dbReference type="GO" id="GO:0006367">
    <property type="term" value="P:transcription initiation at RNA polymerase II promoter"/>
    <property type="evidence" value="ECO:0007669"/>
    <property type="project" value="TreeGrafter"/>
</dbReference>
<dbReference type="EMBL" id="JAHDYR010000062">
    <property type="protein sequence ID" value="KAG9391257.1"/>
    <property type="molecule type" value="Genomic_DNA"/>
</dbReference>
<keyword evidence="2" id="KW-1185">Reference proteome</keyword>